<dbReference type="RefSeq" id="WP_101716702.1">
    <property type="nucleotide sequence ID" value="NZ_PJRS01000010.1"/>
</dbReference>
<protein>
    <recommendedName>
        <fullName evidence="3">Phage tail protein</fullName>
    </recommendedName>
</protein>
<sequence length="152" mass="16228">MSDYVAGEAGHQLGFKFQDPAVPANYNLSCSINTSRKVDLTNELSTSMRKKCTDPKAPARPVRRVKSQDIKFTGAGTADIPSAMTLVKLWQTGTAFSGKLIEDAATGFTITGMWQIESMSLGGDSEDDQVFDISLAIADPDFEITFAAPAGG</sequence>
<comment type="caution">
    <text evidence="1">The sequence shown here is derived from an EMBL/GenBank/DDBJ whole genome shotgun (WGS) entry which is preliminary data.</text>
</comment>
<dbReference type="EMBL" id="PJRS01000010">
    <property type="protein sequence ID" value="PLR28149.1"/>
    <property type="molecule type" value="Genomic_DNA"/>
</dbReference>
<accession>A0A2N5DQ12</accession>
<organism evidence="1 2">
    <name type="scientific">Caulobacter zeae</name>
    <dbReference type="NCBI Taxonomy" id="2055137"/>
    <lineage>
        <taxon>Bacteria</taxon>
        <taxon>Pseudomonadati</taxon>
        <taxon>Pseudomonadota</taxon>
        <taxon>Alphaproteobacteria</taxon>
        <taxon>Caulobacterales</taxon>
        <taxon>Caulobacteraceae</taxon>
        <taxon>Caulobacter</taxon>
    </lineage>
</organism>
<dbReference type="AlphaFoldDB" id="A0A2N5DQ12"/>
<keyword evidence="2" id="KW-1185">Reference proteome</keyword>
<evidence type="ECO:0000313" key="1">
    <source>
        <dbReference type="EMBL" id="PLR28149.1"/>
    </source>
</evidence>
<name>A0A2N5DQ12_9CAUL</name>
<evidence type="ECO:0000313" key="2">
    <source>
        <dbReference type="Proteomes" id="UP000234479"/>
    </source>
</evidence>
<evidence type="ECO:0008006" key="3">
    <source>
        <dbReference type="Google" id="ProtNLM"/>
    </source>
</evidence>
<gene>
    <name evidence="1" type="ORF">SGCZBJ_03840</name>
</gene>
<reference evidence="1 2" key="1">
    <citation type="submission" date="2017-12" db="EMBL/GenBank/DDBJ databases">
        <title>The genome sequence of Caulobacter sp. 410.</title>
        <authorList>
            <person name="Gao J."/>
            <person name="Mao X."/>
            <person name="Sun J."/>
        </authorList>
    </citation>
    <scope>NUCLEOTIDE SEQUENCE [LARGE SCALE GENOMIC DNA]</scope>
    <source>
        <strain evidence="1 2">410</strain>
    </source>
</reference>
<dbReference type="Proteomes" id="UP000234479">
    <property type="component" value="Unassembled WGS sequence"/>
</dbReference>
<proteinExistence type="predicted"/>